<dbReference type="AlphaFoldDB" id="A0A364NYC7"/>
<keyword evidence="3" id="KW-1185">Reference proteome</keyword>
<sequence>MARVPSDSNAEIVRRINLTLEGPVAEAMAQLVPELKKLPRRGVLEHVLDNPDLLERCFKAFHANTDKFASLLVDQHNVPVEEANALLACGRSLEDVVAMVVRTHAKRHFRKRLDGESRTLHAGRKKAKPESKGLMDRLVRLFAANQAMPTKSRGRGEVLYEAFKEHLLHDWQVPLVPEYSTLSPQMVRRLGSRILDYKVPEDIRRLRDNPKELPVPSTLPEAIPTFLLSPKARAEAAKAAEKGKPIGLSPSGTAANDPSRMAAAPEGARPAAQTSDRRAKLQDVLTPDQKRLRGAAFTMILLDPTVRGVLPNAEQTVRITGLLSEMGGLPAKLLVGDLGLRTDQLAVTTITLFSALGEDMFRRSFGVPGNLDYVGKFIERAKAAGIDQNTDLAALVAFITKMFANVKKAPQAAVT</sequence>
<dbReference type="Proteomes" id="UP000251075">
    <property type="component" value="Unassembled WGS sequence"/>
</dbReference>
<evidence type="ECO:0000313" key="2">
    <source>
        <dbReference type="EMBL" id="RAU22084.1"/>
    </source>
</evidence>
<feature type="region of interest" description="Disordered" evidence="1">
    <location>
        <begin position="238"/>
        <end position="285"/>
    </location>
</feature>
<dbReference type="EMBL" id="PGTO01000006">
    <property type="protein sequence ID" value="RAU22084.1"/>
    <property type="molecule type" value="Genomic_DNA"/>
</dbReference>
<dbReference type="RefSeq" id="WP_112144355.1">
    <property type="nucleotide sequence ID" value="NZ_PGTO01000006.1"/>
</dbReference>
<organism evidence="2 3">
    <name type="scientific">Paramagnetospirillum kuznetsovii</name>
    <dbReference type="NCBI Taxonomy" id="2053833"/>
    <lineage>
        <taxon>Bacteria</taxon>
        <taxon>Pseudomonadati</taxon>
        <taxon>Pseudomonadota</taxon>
        <taxon>Alphaproteobacteria</taxon>
        <taxon>Rhodospirillales</taxon>
        <taxon>Magnetospirillaceae</taxon>
        <taxon>Paramagnetospirillum</taxon>
    </lineage>
</organism>
<evidence type="ECO:0000313" key="3">
    <source>
        <dbReference type="Proteomes" id="UP000251075"/>
    </source>
</evidence>
<name>A0A364NYC7_9PROT</name>
<reference evidence="2 3" key="1">
    <citation type="submission" date="2017-11" db="EMBL/GenBank/DDBJ databases">
        <title>Draft genome sequence of magnetotactic bacterium Magnetospirillum kuznetsovii LBB-42.</title>
        <authorList>
            <person name="Grouzdev D.S."/>
            <person name="Rysina M.S."/>
            <person name="Baslerov R.V."/>
            <person name="Koziaeva V."/>
        </authorList>
    </citation>
    <scope>NUCLEOTIDE SEQUENCE [LARGE SCALE GENOMIC DNA]</scope>
    <source>
        <strain evidence="2 3">LBB-42</strain>
    </source>
</reference>
<protein>
    <submittedName>
        <fullName evidence="2">Uncharacterized protein</fullName>
    </submittedName>
</protein>
<proteinExistence type="predicted"/>
<accession>A0A364NYC7</accession>
<comment type="caution">
    <text evidence="2">The sequence shown here is derived from an EMBL/GenBank/DDBJ whole genome shotgun (WGS) entry which is preliminary data.</text>
</comment>
<feature type="compositionally biased region" description="Low complexity" evidence="1">
    <location>
        <begin position="262"/>
        <end position="272"/>
    </location>
</feature>
<dbReference type="OrthoDB" id="7330802at2"/>
<evidence type="ECO:0000256" key="1">
    <source>
        <dbReference type="SAM" id="MobiDB-lite"/>
    </source>
</evidence>
<gene>
    <name evidence="2" type="ORF">CU669_10400</name>
</gene>